<dbReference type="RefSeq" id="WP_051233084.1">
    <property type="nucleotide sequence ID" value="NZ_AUII01000012.1"/>
</dbReference>
<evidence type="ECO:0008006" key="5">
    <source>
        <dbReference type="Google" id="ProtNLM"/>
    </source>
</evidence>
<dbReference type="STRING" id="1123024.GCA_000423625_02936"/>
<feature type="compositionally biased region" description="Polar residues" evidence="1">
    <location>
        <begin position="187"/>
        <end position="199"/>
    </location>
</feature>
<sequence>MNDHGPRRPVRTLCGLAAAGLLLAVSACGYTPGIPASQAAPVGDAAPGPAPTPAPGGLGTAVTPLGTVVTSDGFTLYRFEKDTPKPSKSTCNDTCATSWPPVLGDGLPALQGIPPRSVGTVGRADGSQQLTLNGWPLYRFAQDTAPGEVKGEGVDGTWHAVGVDGKPVATASPPGGSSGGSHVTAPTHGTSPSLGGSGS</sequence>
<dbReference type="PANTHER" id="PTHR39335:SF1">
    <property type="entry name" value="BLL4220 PROTEIN"/>
    <property type="match status" value="1"/>
</dbReference>
<keyword evidence="2" id="KW-0732">Signal</keyword>
<dbReference type="Pfam" id="PF03640">
    <property type="entry name" value="Lipoprotein_15"/>
    <property type="match status" value="2"/>
</dbReference>
<reference evidence="3 4" key="1">
    <citation type="submission" date="2019-07" db="EMBL/GenBank/DDBJ databases">
        <title>Whole genome shotgun sequence of Pseudonocardia asaccharolytica NBRC 16224.</title>
        <authorList>
            <person name="Hosoyama A."/>
            <person name="Uohara A."/>
            <person name="Ohji S."/>
            <person name="Ichikawa N."/>
        </authorList>
    </citation>
    <scope>NUCLEOTIDE SEQUENCE [LARGE SCALE GENOMIC DNA]</scope>
    <source>
        <strain evidence="3 4">NBRC 16224</strain>
    </source>
</reference>
<dbReference type="PANTHER" id="PTHR39335">
    <property type="entry name" value="BLL4220 PROTEIN"/>
    <property type="match status" value="1"/>
</dbReference>
<dbReference type="OrthoDB" id="597632at2"/>
<gene>
    <name evidence="3" type="ORF">PA7_33520</name>
</gene>
<feature type="signal peptide" evidence="2">
    <location>
        <begin position="1"/>
        <end position="29"/>
    </location>
</feature>
<organism evidence="3 4">
    <name type="scientific">Pseudonocardia asaccharolytica DSM 44247 = NBRC 16224</name>
    <dbReference type="NCBI Taxonomy" id="1123024"/>
    <lineage>
        <taxon>Bacteria</taxon>
        <taxon>Bacillati</taxon>
        <taxon>Actinomycetota</taxon>
        <taxon>Actinomycetes</taxon>
        <taxon>Pseudonocardiales</taxon>
        <taxon>Pseudonocardiaceae</taxon>
        <taxon>Pseudonocardia</taxon>
    </lineage>
</organism>
<dbReference type="GO" id="GO:0043448">
    <property type="term" value="P:alkane catabolic process"/>
    <property type="evidence" value="ECO:0007669"/>
    <property type="project" value="TreeGrafter"/>
</dbReference>
<keyword evidence="4" id="KW-1185">Reference proteome</keyword>
<dbReference type="PROSITE" id="PS51257">
    <property type="entry name" value="PROKAR_LIPOPROTEIN"/>
    <property type="match status" value="1"/>
</dbReference>
<accession>A0A511D408</accession>
<feature type="region of interest" description="Disordered" evidence="1">
    <location>
        <begin position="164"/>
        <end position="199"/>
    </location>
</feature>
<evidence type="ECO:0000256" key="2">
    <source>
        <dbReference type="SAM" id="SignalP"/>
    </source>
</evidence>
<protein>
    <recommendedName>
        <fullName evidence="5">Lipoprotein</fullName>
    </recommendedName>
</protein>
<dbReference type="Proteomes" id="UP000321328">
    <property type="component" value="Unassembled WGS sequence"/>
</dbReference>
<dbReference type="EMBL" id="BJVI01000039">
    <property type="protein sequence ID" value="GEL19515.1"/>
    <property type="molecule type" value="Genomic_DNA"/>
</dbReference>
<comment type="caution">
    <text evidence="3">The sequence shown here is derived from an EMBL/GenBank/DDBJ whole genome shotgun (WGS) entry which is preliminary data.</text>
</comment>
<evidence type="ECO:0000313" key="3">
    <source>
        <dbReference type="EMBL" id="GEL19515.1"/>
    </source>
</evidence>
<dbReference type="InterPro" id="IPR005297">
    <property type="entry name" value="Lipoprotein_repeat"/>
</dbReference>
<feature type="chain" id="PRO_5038567881" description="Lipoprotein" evidence="2">
    <location>
        <begin position="30"/>
        <end position="199"/>
    </location>
</feature>
<evidence type="ECO:0000313" key="4">
    <source>
        <dbReference type="Proteomes" id="UP000321328"/>
    </source>
</evidence>
<proteinExistence type="predicted"/>
<name>A0A511D408_9PSEU</name>
<dbReference type="AlphaFoldDB" id="A0A511D408"/>
<evidence type="ECO:0000256" key="1">
    <source>
        <dbReference type="SAM" id="MobiDB-lite"/>
    </source>
</evidence>